<dbReference type="SMART" id="SM00173">
    <property type="entry name" value="RAS"/>
    <property type="match status" value="1"/>
</dbReference>
<feature type="region of interest" description="Disordered" evidence="3">
    <location>
        <begin position="134"/>
        <end position="154"/>
    </location>
</feature>
<dbReference type="EMBL" id="SNRW01013268">
    <property type="protein sequence ID" value="KAA6372810.1"/>
    <property type="molecule type" value="Genomic_DNA"/>
</dbReference>
<dbReference type="Proteomes" id="UP000324800">
    <property type="component" value="Unassembled WGS sequence"/>
</dbReference>
<evidence type="ECO:0000256" key="2">
    <source>
        <dbReference type="ARBA" id="ARBA00023134"/>
    </source>
</evidence>
<dbReference type="OrthoDB" id="8830751at2759"/>
<evidence type="ECO:0000256" key="1">
    <source>
        <dbReference type="ARBA" id="ARBA00022741"/>
    </source>
</evidence>
<dbReference type="GO" id="GO:0005525">
    <property type="term" value="F:GTP binding"/>
    <property type="evidence" value="ECO:0007669"/>
    <property type="project" value="UniProtKB-KW"/>
</dbReference>
<reference evidence="4 5" key="1">
    <citation type="submission" date="2019-03" db="EMBL/GenBank/DDBJ databases">
        <title>Single cell metagenomics reveals metabolic interactions within the superorganism composed of flagellate Streblomastix strix and complex community of Bacteroidetes bacteria on its surface.</title>
        <authorList>
            <person name="Treitli S.C."/>
            <person name="Kolisko M."/>
            <person name="Husnik F."/>
            <person name="Keeling P."/>
            <person name="Hampl V."/>
        </authorList>
    </citation>
    <scope>NUCLEOTIDE SEQUENCE [LARGE SCALE GENOMIC DNA]</scope>
    <source>
        <strain evidence="4">ST1C</strain>
    </source>
</reference>
<dbReference type="SUPFAM" id="SSF52540">
    <property type="entry name" value="P-loop containing nucleoside triphosphate hydrolases"/>
    <property type="match status" value="1"/>
</dbReference>
<dbReference type="GO" id="GO:0007264">
    <property type="term" value="P:small GTPase-mediated signal transduction"/>
    <property type="evidence" value="ECO:0007669"/>
    <property type="project" value="InterPro"/>
</dbReference>
<sequence length="154" mass="17009">MSDEKDYKLATIGDVGVGKTSLLVTYTMNTFPSSDSIPTVFDEFDAMIFVDGKAVKLTLNDWFPEIQHDYFGKPVFLIGTKSELRSQGGELVTTKQAEDLVKKLKFSGYFECSAMTKDNLDNTFGQIARKMLSSNSKSTSDGGKSTSDKKCIIQ</sequence>
<dbReference type="SMART" id="SM00175">
    <property type="entry name" value="RAB"/>
    <property type="match status" value="1"/>
</dbReference>
<feature type="compositionally biased region" description="Low complexity" evidence="3">
    <location>
        <begin position="134"/>
        <end position="145"/>
    </location>
</feature>
<proteinExistence type="predicted"/>
<gene>
    <name evidence="4" type="ORF">EZS28_031662</name>
</gene>
<accession>A0A5J4URT2</accession>
<evidence type="ECO:0000313" key="4">
    <source>
        <dbReference type="EMBL" id="KAA6372810.1"/>
    </source>
</evidence>
<dbReference type="PANTHER" id="PTHR24072">
    <property type="entry name" value="RHO FAMILY GTPASE"/>
    <property type="match status" value="1"/>
</dbReference>
<keyword evidence="1" id="KW-0547">Nucleotide-binding</keyword>
<dbReference type="InterPro" id="IPR001806">
    <property type="entry name" value="Small_GTPase"/>
</dbReference>
<dbReference type="PRINTS" id="PR00449">
    <property type="entry name" value="RASTRNSFRMNG"/>
</dbReference>
<comment type="caution">
    <text evidence="4">The sequence shown here is derived from an EMBL/GenBank/DDBJ whole genome shotgun (WGS) entry which is preliminary data.</text>
</comment>
<evidence type="ECO:0000256" key="3">
    <source>
        <dbReference type="SAM" id="MobiDB-lite"/>
    </source>
</evidence>
<dbReference type="Pfam" id="PF00071">
    <property type="entry name" value="Ras"/>
    <property type="match status" value="1"/>
</dbReference>
<organism evidence="4 5">
    <name type="scientific">Streblomastix strix</name>
    <dbReference type="NCBI Taxonomy" id="222440"/>
    <lineage>
        <taxon>Eukaryota</taxon>
        <taxon>Metamonada</taxon>
        <taxon>Preaxostyla</taxon>
        <taxon>Oxymonadida</taxon>
        <taxon>Streblomastigidae</taxon>
        <taxon>Streblomastix</taxon>
    </lineage>
</organism>
<dbReference type="GO" id="GO:0003924">
    <property type="term" value="F:GTPase activity"/>
    <property type="evidence" value="ECO:0007669"/>
    <property type="project" value="InterPro"/>
</dbReference>
<keyword evidence="2" id="KW-0342">GTP-binding</keyword>
<dbReference type="AlphaFoldDB" id="A0A5J4URT2"/>
<protein>
    <submittedName>
        <fullName evidence="4">Putative RHO family GTPase</fullName>
    </submittedName>
</protein>
<dbReference type="SMART" id="SM00174">
    <property type="entry name" value="RHO"/>
    <property type="match status" value="1"/>
</dbReference>
<name>A0A5J4URT2_9EUKA</name>
<evidence type="ECO:0000313" key="5">
    <source>
        <dbReference type="Proteomes" id="UP000324800"/>
    </source>
</evidence>
<dbReference type="InterPro" id="IPR027417">
    <property type="entry name" value="P-loop_NTPase"/>
</dbReference>
<dbReference type="Gene3D" id="3.40.50.300">
    <property type="entry name" value="P-loop containing nucleotide triphosphate hydrolases"/>
    <property type="match status" value="2"/>
</dbReference>
<dbReference type="InterPro" id="IPR003578">
    <property type="entry name" value="Small_GTPase_Rho"/>
</dbReference>